<dbReference type="Proteomes" id="UP000694415">
    <property type="component" value="Unplaced"/>
</dbReference>
<evidence type="ECO:0000313" key="4">
    <source>
        <dbReference type="Proteomes" id="UP000694415"/>
    </source>
</evidence>
<protein>
    <submittedName>
        <fullName evidence="3">DIX domain containing 1</fullName>
    </submittedName>
</protein>
<reference evidence="3" key="2">
    <citation type="submission" date="2025-09" db="UniProtKB">
        <authorList>
            <consortium name="Ensembl"/>
        </authorList>
    </citation>
    <scope>IDENTIFICATION</scope>
</reference>
<evidence type="ECO:0000256" key="1">
    <source>
        <dbReference type="SAM" id="Coils"/>
    </source>
</evidence>
<dbReference type="InterPro" id="IPR015506">
    <property type="entry name" value="Dsh/Dvl-rel"/>
</dbReference>
<feature type="coiled-coil region" evidence="1">
    <location>
        <begin position="31"/>
        <end position="62"/>
    </location>
</feature>
<proteinExistence type="predicted"/>
<sequence length="343" mass="39380">MNYGSTFHLADETDSPLSRDWRPGSPGTYLEATWEEQLLEQQEHLEKEMEEAKKMISGLQALLLNGSLPEDEQERPVALCEPGVNPEEQLIIIRSRLDQSVEENQDLKKELLKCKQEARNLQGIKDALQQRLTQQDTSVLQLKQELLRANMDKDELHNQNVDLQRKLEERNRLLGEYKKELGQKDRLFQQQQAKLEEALRKLSDASYQQVDLERELEQKDVLLAHCMKGETDEVTNYNSHSSQRNGFVLPMTGRGATTVTHRGPQTSDLQLVRDALRSLRNSFSGHDPQHHTIDSLEQGISSLMERLHVVETQKKQERKVGGQSPRNQASSEYRASWPPNSKA</sequence>
<keyword evidence="1" id="KW-0175">Coiled coil</keyword>
<feature type="compositionally biased region" description="Polar residues" evidence="2">
    <location>
        <begin position="324"/>
        <end position="343"/>
    </location>
</feature>
<feature type="region of interest" description="Disordered" evidence="2">
    <location>
        <begin position="312"/>
        <end position="343"/>
    </location>
</feature>
<feature type="region of interest" description="Disordered" evidence="2">
    <location>
        <begin position="1"/>
        <end position="23"/>
    </location>
</feature>
<keyword evidence="4" id="KW-1185">Reference proteome</keyword>
<dbReference type="Ensembl" id="ENSMSIT00000009978.1">
    <property type="protein sequence ID" value="ENSMSIP00000007836.1"/>
    <property type="gene ID" value="ENSMSIG00000006708.1"/>
</dbReference>
<dbReference type="GO" id="GO:0060070">
    <property type="term" value="P:canonical Wnt signaling pathway"/>
    <property type="evidence" value="ECO:0007669"/>
    <property type="project" value="TreeGrafter"/>
</dbReference>
<accession>A0A8C6GL93</accession>
<evidence type="ECO:0000313" key="3">
    <source>
        <dbReference type="Ensembl" id="ENSMSIP00000007836.1"/>
    </source>
</evidence>
<dbReference type="GO" id="GO:0005829">
    <property type="term" value="C:cytosol"/>
    <property type="evidence" value="ECO:0007669"/>
    <property type="project" value="TreeGrafter"/>
</dbReference>
<dbReference type="PANTHER" id="PTHR10878">
    <property type="entry name" value="SEGMENT POLARITY PROTEIN DISHEVELLED"/>
    <property type="match status" value="1"/>
</dbReference>
<dbReference type="AlphaFoldDB" id="A0A8C6GL93"/>
<evidence type="ECO:0000256" key="2">
    <source>
        <dbReference type="SAM" id="MobiDB-lite"/>
    </source>
</evidence>
<dbReference type="GeneTree" id="ENSGT00950000182903"/>
<dbReference type="PANTHER" id="PTHR10878:SF22">
    <property type="entry name" value="DIXIN"/>
    <property type="match status" value="1"/>
</dbReference>
<organism evidence="3 4">
    <name type="scientific">Mus spicilegus</name>
    <name type="common">Mound-building mouse</name>
    <dbReference type="NCBI Taxonomy" id="10103"/>
    <lineage>
        <taxon>Eukaryota</taxon>
        <taxon>Metazoa</taxon>
        <taxon>Chordata</taxon>
        <taxon>Craniata</taxon>
        <taxon>Vertebrata</taxon>
        <taxon>Euteleostomi</taxon>
        <taxon>Mammalia</taxon>
        <taxon>Eutheria</taxon>
        <taxon>Euarchontoglires</taxon>
        <taxon>Glires</taxon>
        <taxon>Rodentia</taxon>
        <taxon>Myomorpha</taxon>
        <taxon>Muroidea</taxon>
        <taxon>Muridae</taxon>
        <taxon>Murinae</taxon>
        <taxon>Mus</taxon>
        <taxon>Mus</taxon>
    </lineage>
</organism>
<reference evidence="3" key="1">
    <citation type="submission" date="2025-08" db="UniProtKB">
        <authorList>
            <consortium name="Ensembl"/>
        </authorList>
    </citation>
    <scope>IDENTIFICATION</scope>
</reference>
<name>A0A8C6GL93_MUSSI</name>
<feature type="coiled-coil region" evidence="1">
    <location>
        <begin position="90"/>
        <end position="215"/>
    </location>
</feature>